<feature type="chain" id="PRO_5039907029" evidence="6">
    <location>
        <begin position="20"/>
        <end position="482"/>
    </location>
</feature>
<dbReference type="GO" id="GO:0008239">
    <property type="term" value="F:dipeptidyl-peptidase activity"/>
    <property type="evidence" value="ECO:0007669"/>
    <property type="project" value="TreeGrafter"/>
</dbReference>
<keyword evidence="4" id="KW-0378">Hydrolase</keyword>
<dbReference type="SUPFAM" id="SSF53474">
    <property type="entry name" value="alpha/beta-Hydrolases"/>
    <property type="match status" value="1"/>
</dbReference>
<protein>
    <submittedName>
        <fullName evidence="7">Uncharacterized protein</fullName>
    </submittedName>
</protein>
<dbReference type="Gene3D" id="1.20.120.980">
    <property type="entry name" value="Serine carboxypeptidase S28, SKS domain"/>
    <property type="match status" value="1"/>
</dbReference>
<evidence type="ECO:0000313" key="8">
    <source>
        <dbReference type="Proteomes" id="UP001107558"/>
    </source>
</evidence>
<dbReference type="InterPro" id="IPR042269">
    <property type="entry name" value="Ser_carbopepase_S28_SKS"/>
</dbReference>
<dbReference type="OrthoDB" id="1735038at2759"/>
<evidence type="ECO:0000256" key="6">
    <source>
        <dbReference type="SAM" id="SignalP"/>
    </source>
</evidence>
<dbReference type="Pfam" id="PF05577">
    <property type="entry name" value="Peptidase_S28"/>
    <property type="match status" value="1"/>
</dbReference>
<comment type="caution">
    <text evidence="7">The sequence shown here is derived from an EMBL/GenBank/DDBJ whole genome shotgun (WGS) entry which is preliminary data.</text>
</comment>
<evidence type="ECO:0000256" key="3">
    <source>
        <dbReference type="ARBA" id="ARBA00022729"/>
    </source>
</evidence>
<evidence type="ECO:0000313" key="7">
    <source>
        <dbReference type="EMBL" id="KAG5671021.1"/>
    </source>
</evidence>
<reference evidence="7" key="1">
    <citation type="submission" date="2021-03" db="EMBL/GenBank/DDBJ databases">
        <title>Chromosome level genome of the anhydrobiotic midge Polypedilum vanderplanki.</title>
        <authorList>
            <person name="Yoshida Y."/>
            <person name="Kikawada T."/>
            <person name="Gusev O."/>
        </authorList>
    </citation>
    <scope>NUCLEOTIDE SEQUENCE</scope>
    <source>
        <strain evidence="7">NIAS01</strain>
        <tissue evidence="7">Whole body or cell culture</tissue>
    </source>
</reference>
<dbReference type="Proteomes" id="UP001107558">
    <property type="component" value="Chromosome 3"/>
</dbReference>
<dbReference type="GO" id="GO:0070008">
    <property type="term" value="F:serine-type exopeptidase activity"/>
    <property type="evidence" value="ECO:0007669"/>
    <property type="project" value="InterPro"/>
</dbReference>
<name>A0A9J6BMS5_POLVA</name>
<keyword evidence="5" id="KW-0325">Glycoprotein</keyword>
<dbReference type="InterPro" id="IPR029058">
    <property type="entry name" value="AB_hydrolase_fold"/>
</dbReference>
<keyword evidence="8" id="KW-1185">Reference proteome</keyword>
<gene>
    <name evidence="7" type="ORF">PVAND_001239</name>
</gene>
<evidence type="ECO:0000256" key="1">
    <source>
        <dbReference type="ARBA" id="ARBA00011079"/>
    </source>
</evidence>
<dbReference type="Gene3D" id="3.40.50.1820">
    <property type="entry name" value="alpha/beta hydrolase"/>
    <property type="match status" value="1"/>
</dbReference>
<comment type="similarity">
    <text evidence="1">Belongs to the peptidase S28 family.</text>
</comment>
<dbReference type="EMBL" id="JADBJN010000003">
    <property type="protein sequence ID" value="KAG5671021.1"/>
    <property type="molecule type" value="Genomic_DNA"/>
</dbReference>
<evidence type="ECO:0000256" key="2">
    <source>
        <dbReference type="ARBA" id="ARBA00022670"/>
    </source>
</evidence>
<sequence>MMLIVKSFFILTLIKCNVAFFSDHKEPEVELKDDLKSSVLKNVKEKWIHQKLDHFDENESRVWKMRYLENDGYLSEDGGPIFIYIGGEWKITQGWLISGHVHDMTKEFGGIMFYTEHRYYGKSHPTSNTSSDNLKYLTVQQALADLANFIKYIKITNPKLKNSGVIVIGASYSATMATWMRLKYPDLVNGVWSSSAPIYAKLNFYEYNEVMTESIRKIGGEKCLNRIEKAFEKLEEFVANTEPKNLFKIEQDFNLCEPLNLTRDLQHFFYELSDTVANLVQGHRNYDIQLACDYITSNKIDDDVKAFSKWVIKQKREEKCIDVNYDELVSKFRNITWGAKANEQLRQWIYQTCDSFAWFQSGTSLNQSFGSKYPQISYFVQMCSDFYGDHFTERIIEQNVARTNDEFGGFNPQVTNVYSTHGDLDPWKAMGTMKDLSKNSPTCVLQSYAHCADLNSISTRDTDEMKESKIRVKELIKGWLKL</sequence>
<dbReference type="GO" id="GO:0006508">
    <property type="term" value="P:proteolysis"/>
    <property type="evidence" value="ECO:0007669"/>
    <property type="project" value="UniProtKB-KW"/>
</dbReference>
<dbReference type="PANTHER" id="PTHR11010:SF5">
    <property type="entry name" value="RE36938P-RELATED"/>
    <property type="match status" value="1"/>
</dbReference>
<feature type="signal peptide" evidence="6">
    <location>
        <begin position="1"/>
        <end position="19"/>
    </location>
</feature>
<accession>A0A9J6BMS5</accession>
<dbReference type="InterPro" id="IPR008758">
    <property type="entry name" value="Peptidase_S28"/>
</dbReference>
<keyword evidence="3 6" id="KW-0732">Signal</keyword>
<dbReference type="PANTHER" id="PTHR11010">
    <property type="entry name" value="PROTEASE S28 PRO-X CARBOXYPEPTIDASE-RELATED"/>
    <property type="match status" value="1"/>
</dbReference>
<proteinExistence type="inferred from homology"/>
<keyword evidence="2" id="KW-0645">Protease</keyword>
<organism evidence="7 8">
    <name type="scientific">Polypedilum vanderplanki</name>
    <name type="common">Sleeping chironomid midge</name>
    <dbReference type="NCBI Taxonomy" id="319348"/>
    <lineage>
        <taxon>Eukaryota</taxon>
        <taxon>Metazoa</taxon>
        <taxon>Ecdysozoa</taxon>
        <taxon>Arthropoda</taxon>
        <taxon>Hexapoda</taxon>
        <taxon>Insecta</taxon>
        <taxon>Pterygota</taxon>
        <taxon>Neoptera</taxon>
        <taxon>Endopterygota</taxon>
        <taxon>Diptera</taxon>
        <taxon>Nematocera</taxon>
        <taxon>Chironomoidea</taxon>
        <taxon>Chironomidae</taxon>
        <taxon>Chironominae</taxon>
        <taxon>Polypedilum</taxon>
        <taxon>Polypedilum</taxon>
    </lineage>
</organism>
<evidence type="ECO:0000256" key="4">
    <source>
        <dbReference type="ARBA" id="ARBA00022801"/>
    </source>
</evidence>
<dbReference type="AlphaFoldDB" id="A0A9J6BMS5"/>
<evidence type="ECO:0000256" key="5">
    <source>
        <dbReference type="ARBA" id="ARBA00023180"/>
    </source>
</evidence>